<dbReference type="InterPro" id="IPR020568">
    <property type="entry name" value="Ribosomal_Su5_D2-typ_SF"/>
</dbReference>
<dbReference type="PANTHER" id="PTHR23133:SF2">
    <property type="entry name" value="IMIDAZOLEGLYCEROL-PHOSPHATE DEHYDRATASE"/>
    <property type="match status" value="1"/>
</dbReference>
<reference evidence="5 6" key="1">
    <citation type="journal article" date="2014" name="Proc. Natl. Acad. Sci. U.S.A.">
        <title>Functional type 2 photosynthetic reaction centers found in the rare bacterial phylum Gemmatimonadetes.</title>
        <authorList>
            <person name="Zeng Y."/>
            <person name="Feng F."/>
            <person name="Medova H."/>
            <person name="Dean J."/>
            <person name="Koblizek M."/>
        </authorList>
    </citation>
    <scope>NUCLEOTIDE SEQUENCE [LARGE SCALE GENOMIC DNA]</scope>
    <source>
        <strain evidence="5 6">AP64</strain>
    </source>
</reference>
<dbReference type="Proteomes" id="UP000076404">
    <property type="component" value="Chromosome"/>
</dbReference>
<dbReference type="UniPathway" id="UPA00031">
    <property type="reaction ID" value="UER00011"/>
</dbReference>
<dbReference type="InterPro" id="IPR038494">
    <property type="entry name" value="IGPD_sf"/>
</dbReference>
<dbReference type="AlphaFoldDB" id="A0A143BGU1"/>
<protein>
    <submittedName>
        <fullName evidence="5">Imidazoleglycerol-phosphate dehydratase</fullName>
    </submittedName>
</protein>
<dbReference type="GO" id="GO:0000105">
    <property type="term" value="P:L-histidine biosynthetic process"/>
    <property type="evidence" value="ECO:0007669"/>
    <property type="project" value="UniProtKB-UniPathway"/>
</dbReference>
<dbReference type="InterPro" id="IPR000807">
    <property type="entry name" value="ImidazoleglycerolP_deHydtase"/>
</dbReference>
<proteinExistence type="predicted"/>
<keyword evidence="4" id="KW-0456">Lyase</keyword>
<dbReference type="Gene3D" id="3.30.230.40">
    <property type="entry name" value="Imidazole glycerol phosphate dehydratase, domain 1"/>
    <property type="match status" value="2"/>
</dbReference>
<evidence type="ECO:0000313" key="5">
    <source>
        <dbReference type="EMBL" id="AMW03813.1"/>
    </source>
</evidence>
<evidence type="ECO:0000256" key="3">
    <source>
        <dbReference type="ARBA" id="ARBA00023102"/>
    </source>
</evidence>
<dbReference type="KEGG" id="gph:GEMMAAP_01065"/>
<dbReference type="eggNOG" id="COG0131">
    <property type="taxonomic scope" value="Bacteria"/>
</dbReference>
<dbReference type="RefSeq" id="WP_026849085.1">
    <property type="nucleotide sequence ID" value="NZ_CP011454.1"/>
</dbReference>
<evidence type="ECO:0000256" key="4">
    <source>
        <dbReference type="ARBA" id="ARBA00023239"/>
    </source>
</evidence>
<dbReference type="InterPro" id="IPR020565">
    <property type="entry name" value="ImidazoleglycerP_deHydtase_CS"/>
</dbReference>
<evidence type="ECO:0000256" key="2">
    <source>
        <dbReference type="ARBA" id="ARBA00022605"/>
    </source>
</evidence>
<accession>A0A143BGU1</accession>
<dbReference type="Pfam" id="PF00475">
    <property type="entry name" value="IGPD"/>
    <property type="match status" value="1"/>
</dbReference>
<comment type="pathway">
    <text evidence="1">Amino-acid biosynthesis; L-histidine biosynthesis; L-histidine from 5-phospho-alpha-D-ribose 1-diphosphate: step 6/9.</text>
</comment>
<evidence type="ECO:0000313" key="6">
    <source>
        <dbReference type="Proteomes" id="UP000076404"/>
    </source>
</evidence>
<dbReference type="EMBL" id="CP011454">
    <property type="protein sequence ID" value="AMW03813.1"/>
    <property type="molecule type" value="Genomic_DNA"/>
</dbReference>
<keyword evidence="3" id="KW-0368">Histidine biosynthesis</keyword>
<sequence>MTVVVRESNETQIRIALNEPTPGLPSINTTEPFLDHMLVALSKYSGVTFDVQAKGDLRHHLIEDVAIALGAAMAAHAPATCARYGERTVPMDDALVQVVLDLGGRPYYRGPLPSGIYDHFMRSFADNAKATLHLRVLRGTDKHHIIEAAFKALGFALREALVESGAVFSTKGSVKLEITGTA</sequence>
<dbReference type="SUPFAM" id="SSF54211">
    <property type="entry name" value="Ribosomal protein S5 domain 2-like"/>
    <property type="match status" value="2"/>
</dbReference>
<keyword evidence="6" id="KW-1185">Reference proteome</keyword>
<gene>
    <name evidence="5" type="ORF">GEMMAAP_01065</name>
</gene>
<dbReference type="GO" id="GO:0004424">
    <property type="term" value="F:imidazoleglycerol-phosphate dehydratase activity"/>
    <property type="evidence" value="ECO:0007669"/>
    <property type="project" value="InterPro"/>
</dbReference>
<keyword evidence="2" id="KW-0028">Amino-acid biosynthesis</keyword>
<organism evidence="5 6">
    <name type="scientific">Gemmatimonas phototrophica</name>
    <dbReference type="NCBI Taxonomy" id="1379270"/>
    <lineage>
        <taxon>Bacteria</taxon>
        <taxon>Pseudomonadati</taxon>
        <taxon>Gemmatimonadota</taxon>
        <taxon>Gemmatimonadia</taxon>
        <taxon>Gemmatimonadales</taxon>
        <taxon>Gemmatimonadaceae</taxon>
        <taxon>Gemmatimonas</taxon>
    </lineage>
</organism>
<name>A0A143BGU1_9BACT</name>
<dbReference type="PROSITE" id="PS00955">
    <property type="entry name" value="IGP_DEHYDRATASE_2"/>
    <property type="match status" value="1"/>
</dbReference>
<dbReference type="PANTHER" id="PTHR23133">
    <property type="entry name" value="IMIDAZOLEGLYCEROL-PHOSPHATE DEHYDRATASE HIS7"/>
    <property type="match status" value="1"/>
</dbReference>
<evidence type="ECO:0000256" key="1">
    <source>
        <dbReference type="ARBA" id="ARBA00005047"/>
    </source>
</evidence>
<reference evidence="5 6" key="2">
    <citation type="journal article" date="2016" name="Environ. Microbiol. Rep.">
        <title>Metagenomic evidence for the presence of phototrophic Gemmatimonadetes bacteria in diverse environments.</title>
        <authorList>
            <person name="Zeng Y."/>
            <person name="Baumbach J."/>
            <person name="Barbosa E.G."/>
            <person name="Azevedo V."/>
            <person name="Zhang C."/>
            <person name="Koblizek M."/>
        </authorList>
    </citation>
    <scope>NUCLEOTIDE SEQUENCE [LARGE SCALE GENOMIC DNA]</scope>
    <source>
        <strain evidence="5 6">AP64</strain>
    </source>
</reference>
<dbReference type="OrthoDB" id="9790411at2"/>
<dbReference type="STRING" id="1379270.GEMMAAP_01065"/>